<dbReference type="RefSeq" id="WP_103203892.1">
    <property type="nucleotide sequence ID" value="NZ_CVTD020000029.1"/>
</dbReference>
<proteinExistence type="predicted"/>
<dbReference type="SUPFAM" id="SSF82185">
    <property type="entry name" value="Histone H3 K4-specific methyltransferase SET7/9 N-terminal domain"/>
    <property type="match status" value="1"/>
</dbReference>
<evidence type="ECO:0000313" key="1">
    <source>
        <dbReference type="EMBL" id="CRZ35828.1"/>
    </source>
</evidence>
<dbReference type="OrthoDB" id="2081525at2"/>
<name>A0A0H5SZK3_HERHM</name>
<keyword evidence="2" id="KW-1185">Reference proteome</keyword>
<organism evidence="1 2">
    <name type="scientific">Herbinix hemicellulosilytica</name>
    <dbReference type="NCBI Taxonomy" id="1564487"/>
    <lineage>
        <taxon>Bacteria</taxon>
        <taxon>Bacillati</taxon>
        <taxon>Bacillota</taxon>
        <taxon>Clostridia</taxon>
        <taxon>Lachnospirales</taxon>
        <taxon>Lachnospiraceae</taxon>
        <taxon>Herbinix</taxon>
    </lineage>
</organism>
<dbReference type="EMBL" id="CVTD020000029">
    <property type="protein sequence ID" value="CRZ35828.1"/>
    <property type="molecule type" value="Genomic_DNA"/>
</dbReference>
<protein>
    <submittedName>
        <fullName evidence="1">Uncharacterized protein</fullName>
    </submittedName>
</protein>
<dbReference type="AlphaFoldDB" id="A0A0H5SZK3"/>
<sequence length="171" mass="19716">MIKKGKDGKVIGINKVQTDDCVKHRDGVGTILTREQIEFFKLCREFNNEFYKGSIKTVVIPYENGDIKYIGGIKELHAHGKGKLYYRGNVPYKEGYFRHGMYLGPEETQCAHIFMDDIIEDICHYIPSMDRSILREASESIGTVQDVEDYLVKNDISNQVEKIIYRTIVVE</sequence>
<accession>A0A0H5SZK3</accession>
<reference evidence="1 2" key="1">
    <citation type="submission" date="2015-06" db="EMBL/GenBank/DDBJ databases">
        <authorList>
            <person name="Wibberg Daniel"/>
        </authorList>
    </citation>
    <scope>NUCLEOTIDE SEQUENCE [LARGE SCALE GENOMIC DNA]</scope>
    <source>
        <strain evidence="1 2">T3/55T</strain>
    </source>
</reference>
<dbReference type="Proteomes" id="UP000236497">
    <property type="component" value="Unassembled WGS sequence"/>
</dbReference>
<gene>
    <name evidence="1" type="ORF">HHT355_2647</name>
</gene>
<evidence type="ECO:0000313" key="2">
    <source>
        <dbReference type="Proteomes" id="UP000236497"/>
    </source>
</evidence>